<reference evidence="1 2" key="1">
    <citation type="submission" date="2016-08" db="EMBL/GenBank/DDBJ databases">
        <authorList>
            <person name="Loux V."/>
            <person name="Rue O."/>
        </authorList>
    </citation>
    <scope>NUCLEOTIDE SEQUENCE [LARGE SCALE GENOMIC DNA]</scope>
    <source>
        <strain evidence="1 2">AFSSA_08CEB44bac</strain>
    </source>
</reference>
<dbReference type="EMBL" id="FMIK01000022">
    <property type="protein sequence ID" value="SCL90184.1"/>
    <property type="molecule type" value="Genomic_DNA"/>
</dbReference>
<dbReference type="Proteomes" id="UP000242164">
    <property type="component" value="Unassembled WGS sequence"/>
</dbReference>
<evidence type="ECO:0000313" key="1">
    <source>
        <dbReference type="EMBL" id="SCL90184.1"/>
    </source>
</evidence>
<proteinExistence type="predicted"/>
<accession>A0AAX2CFR8</accession>
<protein>
    <submittedName>
        <fullName evidence="1">Uncharacterized protein</fullName>
    </submittedName>
</protein>
<name>A0AAX2CFR8_9BACI</name>
<evidence type="ECO:0000313" key="2">
    <source>
        <dbReference type="Proteomes" id="UP000242164"/>
    </source>
</evidence>
<comment type="caution">
    <text evidence="1">The sequence shown here is derived from an EMBL/GenBank/DDBJ whole genome shotgun (WGS) entry which is preliminary data.</text>
</comment>
<dbReference type="AlphaFoldDB" id="A0AAX2CFR8"/>
<gene>
    <name evidence="1" type="ORF">BCB44BAC_01678</name>
</gene>
<organism evidence="1 2">
    <name type="scientific">Bacillus cytotoxicus</name>
    <dbReference type="NCBI Taxonomy" id="580165"/>
    <lineage>
        <taxon>Bacteria</taxon>
        <taxon>Bacillati</taxon>
        <taxon>Bacillota</taxon>
        <taxon>Bacilli</taxon>
        <taxon>Bacillales</taxon>
        <taxon>Bacillaceae</taxon>
        <taxon>Bacillus</taxon>
        <taxon>Bacillus cereus group</taxon>
    </lineage>
</organism>
<sequence>MIRKVSEEERMINTFTVLSIIASTT</sequence>